<dbReference type="SUPFAM" id="SSF55729">
    <property type="entry name" value="Acyl-CoA N-acyltransferases (Nat)"/>
    <property type="match status" value="1"/>
</dbReference>
<dbReference type="InterPro" id="IPR016181">
    <property type="entry name" value="Acyl_CoA_acyltransferase"/>
</dbReference>
<dbReference type="Gene3D" id="3.40.630.30">
    <property type="match status" value="1"/>
</dbReference>
<evidence type="ECO:0000256" key="1">
    <source>
        <dbReference type="ARBA" id="ARBA00022679"/>
    </source>
</evidence>
<keyword evidence="4" id="KW-1185">Reference proteome</keyword>
<dbReference type="InterPro" id="IPR000182">
    <property type="entry name" value="GNAT_dom"/>
</dbReference>
<dbReference type="PANTHER" id="PTHR13947">
    <property type="entry name" value="GNAT FAMILY N-ACETYLTRANSFERASE"/>
    <property type="match status" value="1"/>
</dbReference>
<comment type="caution">
    <text evidence="3">The sequence shown here is derived from an EMBL/GenBank/DDBJ whole genome shotgun (WGS) entry which is preliminary data.</text>
</comment>
<reference evidence="3 4" key="1">
    <citation type="submission" date="2019-12" db="EMBL/GenBank/DDBJ databases">
        <authorList>
            <person name="Li M."/>
        </authorList>
    </citation>
    <scope>NUCLEOTIDE SEQUENCE [LARGE SCALE GENOMIC DNA]</scope>
    <source>
        <strain evidence="3 4">GBMRC 2046</strain>
    </source>
</reference>
<evidence type="ECO:0000313" key="4">
    <source>
        <dbReference type="Proteomes" id="UP000433101"/>
    </source>
</evidence>
<organism evidence="3 4">
    <name type="scientific">Stappia sediminis</name>
    <dbReference type="NCBI Taxonomy" id="2692190"/>
    <lineage>
        <taxon>Bacteria</taxon>
        <taxon>Pseudomonadati</taxon>
        <taxon>Pseudomonadota</taxon>
        <taxon>Alphaproteobacteria</taxon>
        <taxon>Hyphomicrobiales</taxon>
        <taxon>Stappiaceae</taxon>
        <taxon>Stappia</taxon>
    </lineage>
</organism>
<dbReference type="Pfam" id="PF00583">
    <property type="entry name" value="Acetyltransf_1"/>
    <property type="match status" value="1"/>
</dbReference>
<dbReference type="RefSeq" id="WP_160775233.1">
    <property type="nucleotide sequence ID" value="NZ_WUMV01000003.1"/>
</dbReference>
<name>A0A7X3LTW2_9HYPH</name>
<gene>
    <name evidence="3" type="ORF">GR183_08800</name>
</gene>
<feature type="domain" description="N-acetyltransferase" evidence="2">
    <location>
        <begin position="4"/>
        <end position="169"/>
    </location>
</feature>
<proteinExistence type="predicted"/>
<dbReference type="Proteomes" id="UP000433101">
    <property type="component" value="Unassembled WGS sequence"/>
</dbReference>
<dbReference type="GO" id="GO:0008080">
    <property type="term" value="F:N-acetyltransferase activity"/>
    <property type="evidence" value="ECO:0007669"/>
    <property type="project" value="InterPro"/>
</dbReference>
<protein>
    <submittedName>
        <fullName evidence="3">GNAT family N-acetyltransferase</fullName>
    </submittedName>
</protein>
<dbReference type="InterPro" id="IPR050769">
    <property type="entry name" value="NAT_camello-type"/>
</dbReference>
<dbReference type="CDD" id="cd04301">
    <property type="entry name" value="NAT_SF"/>
    <property type="match status" value="1"/>
</dbReference>
<dbReference type="PROSITE" id="PS51186">
    <property type="entry name" value="GNAT"/>
    <property type="match status" value="1"/>
</dbReference>
<sequence length="172" mass="19481">MDALSIRPFQRPDAEDVRALFISVNRELAPSDKRDAFERYIELSLAEEIDRIEDYYGERKGSFWVVNCGGKLAGFYGLEPAGAGEMELRRMYLAPQYRGGGLAMRMISHAEDVVRTKGYDRLVLSTSELQQAALKFYEKAGYSLAREEVADAANNKTVGGGIRRYHFLKDLR</sequence>
<dbReference type="AlphaFoldDB" id="A0A7X3LTW2"/>
<dbReference type="EMBL" id="WUMV01000003">
    <property type="protein sequence ID" value="MXN65004.1"/>
    <property type="molecule type" value="Genomic_DNA"/>
</dbReference>
<dbReference type="PANTHER" id="PTHR13947:SF37">
    <property type="entry name" value="LD18367P"/>
    <property type="match status" value="1"/>
</dbReference>
<evidence type="ECO:0000313" key="3">
    <source>
        <dbReference type="EMBL" id="MXN65004.1"/>
    </source>
</evidence>
<keyword evidence="1 3" id="KW-0808">Transferase</keyword>
<evidence type="ECO:0000259" key="2">
    <source>
        <dbReference type="PROSITE" id="PS51186"/>
    </source>
</evidence>
<accession>A0A7X3LTW2</accession>